<keyword evidence="2" id="KW-0812">Transmembrane</keyword>
<organism evidence="3 4">
    <name type="scientific">Petrolisthes cinctipes</name>
    <name type="common">Flat porcelain crab</name>
    <dbReference type="NCBI Taxonomy" id="88211"/>
    <lineage>
        <taxon>Eukaryota</taxon>
        <taxon>Metazoa</taxon>
        <taxon>Ecdysozoa</taxon>
        <taxon>Arthropoda</taxon>
        <taxon>Crustacea</taxon>
        <taxon>Multicrustacea</taxon>
        <taxon>Malacostraca</taxon>
        <taxon>Eumalacostraca</taxon>
        <taxon>Eucarida</taxon>
        <taxon>Decapoda</taxon>
        <taxon>Pleocyemata</taxon>
        <taxon>Anomura</taxon>
        <taxon>Galatheoidea</taxon>
        <taxon>Porcellanidae</taxon>
        <taxon>Petrolisthes</taxon>
    </lineage>
</organism>
<feature type="region of interest" description="Disordered" evidence="1">
    <location>
        <begin position="70"/>
        <end position="175"/>
    </location>
</feature>
<evidence type="ECO:0000256" key="2">
    <source>
        <dbReference type="SAM" id="Phobius"/>
    </source>
</evidence>
<dbReference type="AlphaFoldDB" id="A0AAE1KZC4"/>
<feature type="compositionally biased region" description="Gly residues" evidence="1">
    <location>
        <begin position="95"/>
        <end position="114"/>
    </location>
</feature>
<dbReference type="InterPro" id="IPR028082">
    <property type="entry name" value="Peripla_BP_I"/>
</dbReference>
<comment type="caution">
    <text evidence="3">The sequence shown here is derived from an EMBL/GenBank/DDBJ whole genome shotgun (WGS) entry which is preliminary data.</text>
</comment>
<feature type="compositionally biased region" description="Basic and acidic residues" evidence="1">
    <location>
        <begin position="115"/>
        <end position="129"/>
    </location>
</feature>
<keyword evidence="2" id="KW-1133">Transmembrane helix</keyword>
<accession>A0AAE1KZC4</accession>
<keyword evidence="2" id="KW-0472">Membrane</keyword>
<protein>
    <submittedName>
        <fullName evidence="3">Uncharacterized protein</fullName>
    </submittedName>
</protein>
<dbReference type="SUPFAM" id="SSF53822">
    <property type="entry name" value="Periplasmic binding protein-like I"/>
    <property type="match status" value="1"/>
</dbReference>
<dbReference type="Proteomes" id="UP001286313">
    <property type="component" value="Unassembled WGS sequence"/>
</dbReference>
<evidence type="ECO:0000313" key="4">
    <source>
        <dbReference type="Proteomes" id="UP001286313"/>
    </source>
</evidence>
<name>A0AAE1KZC4_PETCI</name>
<proteinExistence type="predicted"/>
<dbReference type="Gene3D" id="3.40.50.2300">
    <property type="match status" value="1"/>
</dbReference>
<dbReference type="EMBL" id="JAWQEG010000497">
    <property type="protein sequence ID" value="KAK3889312.1"/>
    <property type="molecule type" value="Genomic_DNA"/>
</dbReference>
<evidence type="ECO:0000313" key="3">
    <source>
        <dbReference type="EMBL" id="KAK3889312.1"/>
    </source>
</evidence>
<keyword evidence="4" id="KW-1185">Reference proteome</keyword>
<gene>
    <name evidence="3" type="ORF">Pcinc_006698</name>
</gene>
<evidence type="ECO:0000256" key="1">
    <source>
        <dbReference type="SAM" id="MobiDB-lite"/>
    </source>
</evidence>
<feature type="transmembrane region" description="Helical" evidence="2">
    <location>
        <begin position="6"/>
        <end position="29"/>
    </location>
</feature>
<feature type="compositionally biased region" description="Low complexity" evidence="1">
    <location>
        <begin position="70"/>
        <end position="94"/>
    </location>
</feature>
<sequence length="288" mass="31381">MWARDGLVVVTVVMVTVLVVVVGAFVLVVEAAPGLHQTHQDAPKVPDVRLHRHRLPVYRHARARRLATLTAVDTQQQQQQQQQFRNNSGGKTPEGSGGGGGGGSSSIKGGGGGRGDWERKRVVRSKDHVPAASSVVGSPNTHTPLLPQKKMSKNKRTHPIETCAAKPPSYEKPGRANDRVIDVAVITPCNASHQYSKVKVMPVVMLAVRHVEETGLHGPLQNYTIKVRHRDSQTSSTHGPLAAVDLYFNNSAGMLVLMLMWWISLHSSLSTKYITPIFHCQPIASYPT</sequence>
<reference evidence="3" key="1">
    <citation type="submission" date="2023-10" db="EMBL/GenBank/DDBJ databases">
        <title>Genome assemblies of two species of porcelain crab, Petrolisthes cinctipes and Petrolisthes manimaculis (Anomura: Porcellanidae).</title>
        <authorList>
            <person name="Angst P."/>
        </authorList>
    </citation>
    <scope>NUCLEOTIDE SEQUENCE</scope>
    <source>
        <strain evidence="3">PB745_01</strain>
        <tissue evidence="3">Gill</tissue>
    </source>
</reference>